<dbReference type="GO" id="GO:0005524">
    <property type="term" value="F:ATP binding"/>
    <property type="evidence" value="ECO:0007669"/>
    <property type="project" value="UniProtKB-UniRule"/>
</dbReference>
<dbReference type="Proteomes" id="UP000694555">
    <property type="component" value="Unplaced"/>
</dbReference>
<evidence type="ECO:0000259" key="8">
    <source>
        <dbReference type="Pfam" id="PF12409"/>
    </source>
</evidence>
<dbReference type="AlphaFoldDB" id="A0A8C0C2U1"/>
<keyword evidence="10" id="KW-1185">Reference proteome</keyword>
<name>A0A8C0C2U1_9AVES</name>
<evidence type="ECO:0000256" key="5">
    <source>
        <dbReference type="ARBA" id="ARBA00022842"/>
    </source>
</evidence>
<dbReference type="InterPro" id="IPR047819">
    <property type="entry name" value="P5A-ATPase_N"/>
</dbReference>
<dbReference type="GO" id="GO:0140358">
    <property type="term" value="F:P-type transmembrane transporter activity"/>
    <property type="evidence" value="ECO:0007669"/>
    <property type="project" value="InterPro"/>
</dbReference>
<keyword evidence="3 7" id="KW-0547">Nucleotide-binding</keyword>
<organism evidence="9 10">
    <name type="scientific">Buteo japonicus</name>
    <dbReference type="NCBI Taxonomy" id="224669"/>
    <lineage>
        <taxon>Eukaryota</taxon>
        <taxon>Metazoa</taxon>
        <taxon>Chordata</taxon>
        <taxon>Craniata</taxon>
        <taxon>Vertebrata</taxon>
        <taxon>Euteleostomi</taxon>
        <taxon>Archelosauria</taxon>
        <taxon>Archosauria</taxon>
        <taxon>Dinosauria</taxon>
        <taxon>Saurischia</taxon>
        <taxon>Theropoda</taxon>
        <taxon>Coelurosauria</taxon>
        <taxon>Aves</taxon>
        <taxon>Neognathae</taxon>
        <taxon>Neoaves</taxon>
        <taxon>Telluraves</taxon>
        <taxon>Accipitrimorphae</taxon>
        <taxon>Accipitriformes</taxon>
        <taxon>Accipitridae</taxon>
        <taxon>Accipitrinae</taxon>
        <taxon>Buteo</taxon>
    </lineage>
</organism>
<evidence type="ECO:0000256" key="6">
    <source>
        <dbReference type="ARBA" id="ARBA00022967"/>
    </source>
</evidence>
<keyword evidence="4 7" id="KW-0067">ATP-binding</keyword>
<evidence type="ECO:0000313" key="9">
    <source>
        <dbReference type="Ensembl" id="ENSBJAP00000024672.1"/>
    </source>
</evidence>
<dbReference type="EC" id="7.2.2.-" evidence="7"/>
<keyword evidence="5 7" id="KW-0460">Magnesium</keyword>
<evidence type="ECO:0000256" key="7">
    <source>
        <dbReference type="RuleBase" id="RU362082"/>
    </source>
</evidence>
<proteinExistence type="inferred from homology"/>
<keyword evidence="6 7" id="KW-1278">Translocase</keyword>
<dbReference type="PANTHER" id="PTHR45630:SF1">
    <property type="entry name" value="CATION-TRANSPORTING ATPASE 13A4-RELATED"/>
    <property type="match status" value="1"/>
</dbReference>
<evidence type="ECO:0000313" key="10">
    <source>
        <dbReference type="Proteomes" id="UP000694555"/>
    </source>
</evidence>
<dbReference type="Ensembl" id="ENSBJAT00000025353.1">
    <property type="protein sequence ID" value="ENSBJAP00000024672.1"/>
    <property type="gene ID" value="ENSBJAG00000015772.1"/>
</dbReference>
<dbReference type="GO" id="GO:0015203">
    <property type="term" value="F:polyamine transmembrane transporter activity"/>
    <property type="evidence" value="ECO:0007669"/>
    <property type="project" value="TreeGrafter"/>
</dbReference>
<dbReference type="GO" id="GO:0031902">
    <property type="term" value="C:late endosome membrane"/>
    <property type="evidence" value="ECO:0007669"/>
    <property type="project" value="TreeGrafter"/>
</dbReference>
<keyword evidence="7" id="KW-1133">Transmembrane helix</keyword>
<comment type="subcellular location">
    <subcellularLocation>
        <location evidence="1 7">Membrane</location>
        <topology evidence="1 7">Multi-pass membrane protein</topology>
    </subcellularLocation>
</comment>
<reference evidence="9" key="2">
    <citation type="submission" date="2025-09" db="UniProtKB">
        <authorList>
            <consortium name="Ensembl"/>
        </authorList>
    </citation>
    <scope>IDENTIFICATION</scope>
</reference>
<dbReference type="GO" id="GO:0046872">
    <property type="term" value="F:metal ion binding"/>
    <property type="evidence" value="ECO:0007669"/>
    <property type="project" value="UniProtKB-UniRule"/>
</dbReference>
<reference evidence="9" key="1">
    <citation type="submission" date="2025-08" db="UniProtKB">
        <authorList>
            <consortium name="Ensembl"/>
        </authorList>
    </citation>
    <scope>IDENTIFICATION</scope>
</reference>
<dbReference type="GO" id="GO:0006874">
    <property type="term" value="P:intracellular calcium ion homeostasis"/>
    <property type="evidence" value="ECO:0007669"/>
    <property type="project" value="TreeGrafter"/>
</dbReference>
<evidence type="ECO:0000256" key="2">
    <source>
        <dbReference type="ARBA" id="ARBA00022723"/>
    </source>
</evidence>
<evidence type="ECO:0000256" key="1">
    <source>
        <dbReference type="ARBA" id="ARBA00004141"/>
    </source>
</evidence>
<dbReference type="InterPro" id="IPR006544">
    <property type="entry name" value="P-type_TPase_V"/>
</dbReference>
<keyword evidence="7" id="KW-0812">Transmembrane</keyword>
<protein>
    <recommendedName>
        <fullName evidence="7">Cation-transporting ATPase</fullName>
        <ecNumber evidence="7">7.2.2.-</ecNumber>
    </recommendedName>
</protein>
<dbReference type="GO" id="GO:0019829">
    <property type="term" value="F:ATPase-coupled monoatomic cation transmembrane transporter activity"/>
    <property type="evidence" value="ECO:0007669"/>
    <property type="project" value="UniProtKB-UniRule"/>
</dbReference>
<comment type="similarity">
    <text evidence="7">Belongs to the cation transport ATPase (P-type) (TC 3.A.3) family. Type V subfamily.</text>
</comment>
<comment type="caution">
    <text evidence="7">Lacks conserved residue(s) required for the propagation of feature annotation.</text>
</comment>
<accession>A0A8C0C2U1</accession>
<evidence type="ECO:0000256" key="3">
    <source>
        <dbReference type="ARBA" id="ARBA00022741"/>
    </source>
</evidence>
<feature type="domain" description="P5B-type ATPase N-terminal" evidence="8">
    <location>
        <begin position="16"/>
        <end position="77"/>
    </location>
</feature>
<sequence length="79" mass="9027">MLGQWHVGKVQNHHTGEIFGYKTQGCRKALCIAGYILSCGALLLLFYWKPEWDVWANCTRCSLEEADIVLLRTTVREPS</sequence>
<keyword evidence="2 7" id="KW-0479">Metal-binding</keyword>
<keyword evidence="7" id="KW-0472">Membrane</keyword>
<feature type="transmembrane region" description="Helical" evidence="7">
    <location>
        <begin position="29"/>
        <end position="48"/>
    </location>
</feature>
<evidence type="ECO:0000256" key="4">
    <source>
        <dbReference type="ARBA" id="ARBA00022840"/>
    </source>
</evidence>
<dbReference type="Pfam" id="PF12409">
    <property type="entry name" value="P5-ATPase"/>
    <property type="match status" value="1"/>
</dbReference>
<comment type="catalytic activity">
    <reaction evidence="7">
        <text>ATP + H2O = ADP + phosphate + H(+)</text>
        <dbReference type="Rhea" id="RHEA:13065"/>
        <dbReference type="ChEBI" id="CHEBI:15377"/>
        <dbReference type="ChEBI" id="CHEBI:15378"/>
        <dbReference type="ChEBI" id="CHEBI:30616"/>
        <dbReference type="ChEBI" id="CHEBI:43474"/>
        <dbReference type="ChEBI" id="CHEBI:456216"/>
    </reaction>
</comment>
<dbReference type="PANTHER" id="PTHR45630">
    <property type="entry name" value="CATION-TRANSPORTING ATPASE-RELATED"/>
    <property type="match status" value="1"/>
</dbReference>